<keyword evidence="2" id="KW-0812">Transmembrane</keyword>
<name>A0AAX2ZLE4_9FIRM</name>
<organism evidence="3 4">
    <name type="scientific">Terrisporobacter hibernicus</name>
    <dbReference type="NCBI Taxonomy" id="2813371"/>
    <lineage>
        <taxon>Bacteria</taxon>
        <taxon>Bacillati</taxon>
        <taxon>Bacillota</taxon>
        <taxon>Clostridia</taxon>
        <taxon>Peptostreptococcales</taxon>
        <taxon>Peptostreptococcaceae</taxon>
        <taxon>Terrisporobacter</taxon>
    </lineage>
</organism>
<keyword evidence="2" id="KW-1133">Transmembrane helix</keyword>
<protein>
    <submittedName>
        <fullName evidence="3">Uncharacterized protein</fullName>
    </submittedName>
</protein>
<feature type="region of interest" description="Disordered" evidence="1">
    <location>
        <begin position="1"/>
        <end position="28"/>
    </location>
</feature>
<proteinExistence type="predicted"/>
<evidence type="ECO:0000256" key="2">
    <source>
        <dbReference type="SAM" id="Phobius"/>
    </source>
</evidence>
<dbReference type="RefSeq" id="WP_228417036.1">
    <property type="nucleotide sequence ID" value="NZ_CP081135.1"/>
</dbReference>
<dbReference type="Proteomes" id="UP001198983">
    <property type="component" value="Chromosome"/>
</dbReference>
<sequence length="215" mass="24422">MEENNESKNIDEKDKMKEESQNITDSSDTVTELKEGIEYIKDDIKSMTMADKLKMLGQWIIIAFIVIGVIIYFGNKNSPSKAIQESTWHDSKLTIGESFDNYFSNGKWEEVDDNKVVFTGTGYYSGIENANVKITLEYNDKEFRFSNLEVNGVEQEILLLSAYAFQIMGVYDEYLNPTPGLGSSEVYTPEEAPDDQEGVNIYGDAPIEDMSEYNK</sequence>
<dbReference type="EMBL" id="CP081135">
    <property type="protein sequence ID" value="UEL49182.1"/>
    <property type="molecule type" value="Genomic_DNA"/>
</dbReference>
<feature type="transmembrane region" description="Helical" evidence="2">
    <location>
        <begin position="55"/>
        <end position="74"/>
    </location>
</feature>
<evidence type="ECO:0000313" key="4">
    <source>
        <dbReference type="Proteomes" id="UP001198983"/>
    </source>
</evidence>
<dbReference type="AlphaFoldDB" id="A0AAX2ZLE4"/>
<accession>A0AAX2ZLE4</accession>
<feature type="compositionally biased region" description="Acidic residues" evidence="1">
    <location>
        <begin position="206"/>
        <end position="215"/>
    </location>
</feature>
<dbReference type="KEGG" id="tem:JW646_06980"/>
<keyword evidence="4" id="KW-1185">Reference proteome</keyword>
<feature type="compositionally biased region" description="Basic and acidic residues" evidence="1">
    <location>
        <begin position="1"/>
        <end position="20"/>
    </location>
</feature>
<feature type="region of interest" description="Disordered" evidence="1">
    <location>
        <begin position="182"/>
        <end position="215"/>
    </location>
</feature>
<evidence type="ECO:0000313" key="3">
    <source>
        <dbReference type="EMBL" id="UEL49182.1"/>
    </source>
</evidence>
<reference evidence="3 4" key="1">
    <citation type="journal article" date="2023" name="Int. J. Syst. Evol. Microbiol.">
        <title>Terrisporobacter hibernicus sp. nov., isolated from bovine faeces in Northern Ireland.</title>
        <authorList>
            <person name="Mitchell M."/>
            <person name="Nguyen S.V."/>
            <person name="Connor M."/>
            <person name="Fairley D.J."/>
            <person name="Donoghue O."/>
            <person name="Marshall H."/>
            <person name="Koolman L."/>
            <person name="McMullan G."/>
            <person name="Schaffer K.E."/>
            <person name="McGrath J.W."/>
            <person name="Fanning S."/>
        </authorList>
    </citation>
    <scope>NUCLEOTIDE SEQUENCE [LARGE SCALE GENOMIC DNA]</scope>
    <source>
        <strain evidence="3 4">MCA3</strain>
    </source>
</reference>
<gene>
    <name evidence="3" type="ORF">JW646_06980</name>
</gene>
<evidence type="ECO:0000256" key="1">
    <source>
        <dbReference type="SAM" id="MobiDB-lite"/>
    </source>
</evidence>
<keyword evidence="2" id="KW-0472">Membrane</keyword>